<dbReference type="EMBL" id="LR743507">
    <property type="protein sequence ID" value="CAA2107710.1"/>
    <property type="molecule type" value="Genomic_DNA"/>
</dbReference>
<dbReference type="RefSeq" id="WP_339091913.1">
    <property type="nucleotide sequence ID" value="NZ_LR743507.1"/>
</dbReference>
<reference evidence="1" key="1">
    <citation type="submission" date="2019-12" db="EMBL/GenBank/DDBJ databases">
        <authorList>
            <person name="Cremers G."/>
        </authorList>
    </citation>
    <scope>NUCLEOTIDE SEQUENCE</scope>
    <source>
        <strain evidence="1">Vvax</strain>
    </source>
</reference>
<protein>
    <submittedName>
        <fullName evidence="1">Uncharacterized protein</fullName>
    </submittedName>
</protein>
<name>A0A679JCC7_VARPD</name>
<dbReference type="AlphaFoldDB" id="A0A679JCC7"/>
<proteinExistence type="predicted"/>
<accession>A0A679JCC7</accession>
<evidence type="ECO:0000313" key="1">
    <source>
        <dbReference type="EMBL" id="CAA2107710.1"/>
    </source>
</evidence>
<sequence length="66" mass="7338">MNTAVNMNTVKRGSVPIVHVDLPANFGSINYRGFAPRLPAVTREELEEASRLFVLAEQQRREGRAG</sequence>
<gene>
    <name evidence="1" type="ORF">VVAX_04371</name>
</gene>
<organism evidence="1">
    <name type="scientific">Variovorax paradoxus</name>
    <dbReference type="NCBI Taxonomy" id="34073"/>
    <lineage>
        <taxon>Bacteria</taxon>
        <taxon>Pseudomonadati</taxon>
        <taxon>Pseudomonadota</taxon>
        <taxon>Betaproteobacteria</taxon>
        <taxon>Burkholderiales</taxon>
        <taxon>Comamonadaceae</taxon>
        <taxon>Variovorax</taxon>
    </lineage>
</organism>